<sequence>MDENQWKTIKETYGGTLRIQFSLVPFRLLGQREKEEAGTTEVAEMETAEAGPSTQLSPGPGGVADTERAVGSPQSAGTAFVINLLITNLLSSIFLVPLLIIDQESTNITTDVSPTTTIIQNISTEFSVTSSTDFFFDRILSEEIIKDDSDTFQEEKITIDHVKELEIDVSSNRTSSSTSSRIDDVLCYFALSATNLICTASIFSILLIGVDQYFAVVHPLRYHFYIDKYRSSALIGSCWIFSILIASLDVAISSDCNFWHFCSRHIREFDEIRSTLRVAYSFVYFFLVIVTPFVTICAIYVCIYTAAHENSERMRKSASTNSTATPNSYSQLPLKTQDSSDDSLSDETGRRRSVIPKVHSAPNFINLVNLSEEEKEIKRQDEDKIEVPPIKVTRSSSDRVSHKNIIVSLKCRISNASVFKYREETRAAKISLLVIFMVLICYTPYGLAVLLNTDLYKPKMPRFFNYIALVLLVISNTISPFLFAYRSRRIQRELLKFLRILPRKSTSGGDSPKHLQFPKSPEDVARRSDEEGVLREDAEIAEPFIAGNFQIPQVVVTCKVENEKKSILKRVCSKNWTNYKKCNFITVPDSCLDARGSFSSASTQISSEE</sequence>
<organism evidence="1 2">
    <name type="scientific">Holotrichia oblita</name>
    <name type="common">Chafer beetle</name>
    <dbReference type="NCBI Taxonomy" id="644536"/>
    <lineage>
        <taxon>Eukaryota</taxon>
        <taxon>Metazoa</taxon>
        <taxon>Ecdysozoa</taxon>
        <taxon>Arthropoda</taxon>
        <taxon>Hexapoda</taxon>
        <taxon>Insecta</taxon>
        <taxon>Pterygota</taxon>
        <taxon>Neoptera</taxon>
        <taxon>Endopterygota</taxon>
        <taxon>Coleoptera</taxon>
        <taxon>Polyphaga</taxon>
        <taxon>Scarabaeiformia</taxon>
        <taxon>Scarabaeidae</taxon>
        <taxon>Melolonthinae</taxon>
        <taxon>Holotrichia</taxon>
    </lineage>
</organism>
<reference evidence="1" key="1">
    <citation type="submission" date="2022-04" db="EMBL/GenBank/DDBJ databases">
        <title>Chromosome-scale genome assembly of Holotrichia oblita Faldermann.</title>
        <authorList>
            <person name="Rongchong L."/>
        </authorList>
    </citation>
    <scope>NUCLEOTIDE SEQUENCE</scope>
    <source>
        <strain evidence="1">81SQS9</strain>
    </source>
</reference>
<comment type="caution">
    <text evidence="1">The sequence shown here is derived from an EMBL/GenBank/DDBJ whole genome shotgun (WGS) entry which is preliminary data.</text>
</comment>
<gene>
    <name evidence="1" type="ORF">MML48_9g00011198</name>
</gene>
<proteinExistence type="predicted"/>
<evidence type="ECO:0000313" key="2">
    <source>
        <dbReference type="Proteomes" id="UP001056778"/>
    </source>
</evidence>
<protein>
    <submittedName>
        <fullName evidence="1">G protein-coupled receptor</fullName>
    </submittedName>
</protein>
<accession>A0ACB9SJR3</accession>
<keyword evidence="1" id="KW-0675">Receptor</keyword>
<name>A0ACB9SJR3_HOLOL</name>
<dbReference type="Proteomes" id="UP001056778">
    <property type="component" value="Chromosome 9"/>
</dbReference>
<evidence type="ECO:0000313" key="1">
    <source>
        <dbReference type="EMBL" id="KAI4454935.1"/>
    </source>
</evidence>
<keyword evidence="2" id="KW-1185">Reference proteome</keyword>
<dbReference type="EMBL" id="CM043023">
    <property type="protein sequence ID" value="KAI4454935.1"/>
    <property type="molecule type" value="Genomic_DNA"/>
</dbReference>